<dbReference type="EC" id="2.4.2.-" evidence="4"/>
<dbReference type="AlphaFoldDB" id="A0AAJ7PIJ3"/>
<dbReference type="GeneID" id="108879668"/>
<organism evidence="7 8">
    <name type="scientific">Lates calcarifer</name>
    <name type="common">Barramundi</name>
    <name type="synonym">Holocentrus calcarifer</name>
    <dbReference type="NCBI Taxonomy" id="8187"/>
    <lineage>
        <taxon>Eukaryota</taxon>
        <taxon>Metazoa</taxon>
        <taxon>Chordata</taxon>
        <taxon>Craniata</taxon>
        <taxon>Vertebrata</taxon>
        <taxon>Euteleostomi</taxon>
        <taxon>Actinopterygii</taxon>
        <taxon>Neopterygii</taxon>
        <taxon>Teleostei</taxon>
        <taxon>Neoteleostei</taxon>
        <taxon>Acanthomorphata</taxon>
        <taxon>Carangaria</taxon>
        <taxon>Carangaria incertae sedis</taxon>
        <taxon>Centropomidae</taxon>
        <taxon>Lates</taxon>
    </lineage>
</organism>
<feature type="domain" description="PARP catalytic" evidence="6">
    <location>
        <begin position="99"/>
        <end position="308"/>
    </location>
</feature>
<evidence type="ECO:0000259" key="5">
    <source>
        <dbReference type="PROSITE" id="PS50918"/>
    </source>
</evidence>
<dbReference type="PROSITE" id="PS50918">
    <property type="entry name" value="WWE"/>
    <property type="match status" value="1"/>
</dbReference>
<gene>
    <name evidence="8" type="primary">LOC108879668</name>
</gene>
<dbReference type="RefSeq" id="XP_018526550.1">
    <property type="nucleotide sequence ID" value="XM_018671034.2"/>
</dbReference>
<keyword evidence="4" id="KW-0328">Glycosyltransferase</keyword>
<protein>
    <recommendedName>
        <fullName evidence="4">Poly [ADP-ribose] polymerase</fullName>
        <shortName evidence="4">PARP</shortName>
        <ecNumber evidence="4">2.4.2.-</ecNumber>
    </recommendedName>
</protein>
<keyword evidence="2" id="KW-0539">Nucleus</keyword>
<dbReference type="GO" id="GO:1990404">
    <property type="term" value="F:NAD+-protein mono-ADP-ribosyltransferase activity"/>
    <property type="evidence" value="ECO:0007669"/>
    <property type="project" value="TreeGrafter"/>
</dbReference>
<comment type="similarity">
    <text evidence="3">Belongs to the ARTD/PARP family.</text>
</comment>
<dbReference type="InterPro" id="IPR051712">
    <property type="entry name" value="ARTD-AVP"/>
</dbReference>
<dbReference type="PANTHER" id="PTHR45740:SF4">
    <property type="entry name" value="PROTEIN MONO-ADP-RIBOSYLTRANSFERASE PARP11"/>
    <property type="match status" value="1"/>
</dbReference>
<reference evidence="8" key="1">
    <citation type="submission" date="2025-08" db="UniProtKB">
        <authorList>
            <consortium name="RefSeq"/>
        </authorList>
    </citation>
    <scope>IDENTIFICATION</scope>
    <source>
        <tissue evidence="8">Brain</tissue>
    </source>
</reference>
<feature type="domain" description="WWE" evidence="5">
    <location>
        <begin position="5"/>
        <end position="87"/>
    </location>
</feature>
<dbReference type="PANTHER" id="PTHR45740">
    <property type="entry name" value="POLY [ADP-RIBOSE] POLYMERASE"/>
    <property type="match status" value="1"/>
</dbReference>
<keyword evidence="4" id="KW-0520">NAD</keyword>
<dbReference type="InterPro" id="IPR012317">
    <property type="entry name" value="Poly(ADP-ribose)pol_cat_dom"/>
</dbReference>
<comment type="subcellular location">
    <subcellularLocation>
        <location evidence="1">Nucleus</location>
    </subcellularLocation>
</comment>
<dbReference type="PROSITE" id="PS51059">
    <property type="entry name" value="PARP_CATALYTIC"/>
    <property type="match status" value="1"/>
</dbReference>
<dbReference type="GO" id="GO:0005634">
    <property type="term" value="C:nucleus"/>
    <property type="evidence" value="ECO:0007669"/>
    <property type="project" value="UniProtKB-SubCell"/>
</dbReference>
<accession>A0AAJ7PIJ3</accession>
<dbReference type="KEGG" id="lcf:108879668"/>
<dbReference type="Pfam" id="PF02825">
    <property type="entry name" value="WWE"/>
    <property type="match status" value="1"/>
</dbReference>
<dbReference type="CDD" id="cd01439">
    <property type="entry name" value="TCCD_inducible_PARP_like"/>
    <property type="match status" value="1"/>
</dbReference>
<dbReference type="InterPro" id="IPR037197">
    <property type="entry name" value="WWE_dom_sf"/>
</dbReference>
<dbReference type="Proteomes" id="UP000694890">
    <property type="component" value="Linkage group LG18"/>
</dbReference>
<dbReference type="Gene3D" id="3.90.228.10">
    <property type="match status" value="1"/>
</dbReference>
<evidence type="ECO:0000256" key="3">
    <source>
        <dbReference type="ARBA" id="ARBA00024347"/>
    </source>
</evidence>
<evidence type="ECO:0000256" key="2">
    <source>
        <dbReference type="ARBA" id="ARBA00023242"/>
    </source>
</evidence>
<dbReference type="GO" id="GO:0003950">
    <property type="term" value="F:NAD+ poly-ADP-ribosyltransferase activity"/>
    <property type="evidence" value="ECO:0007669"/>
    <property type="project" value="UniProtKB-UniRule"/>
</dbReference>
<dbReference type="Gene3D" id="3.30.720.50">
    <property type="match status" value="1"/>
</dbReference>
<dbReference type="InterPro" id="IPR004170">
    <property type="entry name" value="WWE_dom"/>
</dbReference>
<evidence type="ECO:0000256" key="1">
    <source>
        <dbReference type="ARBA" id="ARBA00004123"/>
    </source>
</evidence>
<sequence>MWGSEDVEFMDTSDTPWCWYYLADCGRWHKFEDDPNNPFKSDDIERFFLRNSKAVLKTSSSDCHSQIDFSAMIQTDLTTGRQRRIQRNYNIERSCSCFSEAPIFWEKVDPTSPYQLIPVSELTPEYNTVAGYVKKEGLLDRSIVSIRRIQNLDLWEMYCRKKKQLMRIQGVEEIQERRLFHGTDSKNVDSICKYNFDVRLAGQHGHSYGKGVYFAKHASYADKYSTSSTDPFSLYGGLTGSVFRDTKIIFLARVMVGKSTLGKSHYKKPDDGSSENSHNSCVDNIKHPNMFVIFDPNQIYPEYLIQYR</sequence>
<name>A0AAJ7PIJ3_LATCA</name>
<evidence type="ECO:0000259" key="6">
    <source>
        <dbReference type="PROSITE" id="PS51059"/>
    </source>
</evidence>
<dbReference type="Pfam" id="PF00644">
    <property type="entry name" value="PARP"/>
    <property type="match status" value="1"/>
</dbReference>
<evidence type="ECO:0000313" key="8">
    <source>
        <dbReference type="RefSeq" id="XP_018526550.1"/>
    </source>
</evidence>
<dbReference type="SUPFAM" id="SSF117839">
    <property type="entry name" value="WWE domain"/>
    <property type="match status" value="1"/>
</dbReference>
<proteinExistence type="inferred from homology"/>
<keyword evidence="4" id="KW-0808">Transferase</keyword>
<dbReference type="SUPFAM" id="SSF56399">
    <property type="entry name" value="ADP-ribosylation"/>
    <property type="match status" value="1"/>
</dbReference>
<evidence type="ECO:0000313" key="7">
    <source>
        <dbReference type="Proteomes" id="UP000694890"/>
    </source>
</evidence>
<evidence type="ECO:0000256" key="4">
    <source>
        <dbReference type="RuleBase" id="RU362114"/>
    </source>
</evidence>